<evidence type="ECO:0000313" key="3">
    <source>
        <dbReference type="Proteomes" id="UP000053989"/>
    </source>
</evidence>
<evidence type="ECO:0000256" key="1">
    <source>
        <dbReference type="SAM" id="MobiDB-lite"/>
    </source>
</evidence>
<dbReference type="HOGENOM" id="CLU_2198528_0_0_1"/>
<reference evidence="2 3" key="1">
    <citation type="submission" date="2014-04" db="EMBL/GenBank/DDBJ databases">
        <authorList>
            <consortium name="DOE Joint Genome Institute"/>
            <person name="Kuo A."/>
            <person name="Kohler A."/>
            <person name="Nagy L.G."/>
            <person name="Floudas D."/>
            <person name="Copeland A."/>
            <person name="Barry K.W."/>
            <person name="Cichocki N."/>
            <person name="Veneault-Fourrey C."/>
            <person name="LaButti K."/>
            <person name="Lindquist E.A."/>
            <person name="Lipzen A."/>
            <person name="Lundell T."/>
            <person name="Morin E."/>
            <person name="Murat C."/>
            <person name="Sun H."/>
            <person name="Tunlid A."/>
            <person name="Henrissat B."/>
            <person name="Grigoriev I.V."/>
            <person name="Hibbett D.S."/>
            <person name="Martin F."/>
            <person name="Nordberg H.P."/>
            <person name="Cantor M.N."/>
            <person name="Hua S.X."/>
        </authorList>
    </citation>
    <scope>NUCLEOTIDE SEQUENCE [LARGE SCALE GENOMIC DNA]</scope>
    <source>
        <strain evidence="2 3">Foug A</strain>
    </source>
</reference>
<accession>A0A0C3DK12</accession>
<dbReference type="AlphaFoldDB" id="A0A0C3DK12"/>
<dbReference type="InParanoid" id="A0A0C3DK12"/>
<organism evidence="2 3">
    <name type="scientific">Scleroderma citrinum Foug A</name>
    <dbReference type="NCBI Taxonomy" id="1036808"/>
    <lineage>
        <taxon>Eukaryota</taxon>
        <taxon>Fungi</taxon>
        <taxon>Dikarya</taxon>
        <taxon>Basidiomycota</taxon>
        <taxon>Agaricomycotina</taxon>
        <taxon>Agaricomycetes</taxon>
        <taxon>Agaricomycetidae</taxon>
        <taxon>Boletales</taxon>
        <taxon>Sclerodermatineae</taxon>
        <taxon>Sclerodermataceae</taxon>
        <taxon>Scleroderma</taxon>
    </lineage>
</organism>
<name>A0A0C3DK12_9AGAM</name>
<dbReference type="EMBL" id="KN822117">
    <property type="protein sequence ID" value="KIM56416.1"/>
    <property type="molecule type" value="Genomic_DNA"/>
</dbReference>
<feature type="region of interest" description="Disordered" evidence="1">
    <location>
        <begin position="53"/>
        <end position="92"/>
    </location>
</feature>
<dbReference type="Proteomes" id="UP000053989">
    <property type="component" value="Unassembled WGS sequence"/>
</dbReference>
<reference evidence="3" key="2">
    <citation type="submission" date="2015-01" db="EMBL/GenBank/DDBJ databases">
        <title>Evolutionary Origins and Diversification of the Mycorrhizal Mutualists.</title>
        <authorList>
            <consortium name="DOE Joint Genome Institute"/>
            <consortium name="Mycorrhizal Genomics Consortium"/>
            <person name="Kohler A."/>
            <person name="Kuo A."/>
            <person name="Nagy L.G."/>
            <person name="Floudas D."/>
            <person name="Copeland A."/>
            <person name="Barry K.W."/>
            <person name="Cichocki N."/>
            <person name="Veneault-Fourrey C."/>
            <person name="LaButti K."/>
            <person name="Lindquist E.A."/>
            <person name="Lipzen A."/>
            <person name="Lundell T."/>
            <person name="Morin E."/>
            <person name="Murat C."/>
            <person name="Riley R."/>
            <person name="Ohm R."/>
            <person name="Sun H."/>
            <person name="Tunlid A."/>
            <person name="Henrissat B."/>
            <person name="Grigoriev I.V."/>
            <person name="Hibbett D.S."/>
            <person name="Martin F."/>
        </authorList>
    </citation>
    <scope>NUCLEOTIDE SEQUENCE [LARGE SCALE GENOMIC DNA]</scope>
    <source>
        <strain evidence="3">Foug A</strain>
    </source>
</reference>
<sequence length="108" mass="12185">MAGIIAIYFFERFYIDLITFEYPCFGFVDFTLVTRLPSFTAASTMPRAIHSTSKATATVSSNSRPQASGTTARSSRQATKDHRRKGELTQERVTILSKKDGKHYFGFF</sequence>
<proteinExistence type="predicted"/>
<feature type="compositionally biased region" description="Polar residues" evidence="1">
    <location>
        <begin position="53"/>
        <end position="77"/>
    </location>
</feature>
<gene>
    <name evidence="2" type="ORF">SCLCIDRAFT_29650</name>
</gene>
<protein>
    <submittedName>
        <fullName evidence="2">Uncharacterized protein</fullName>
    </submittedName>
</protein>
<keyword evidence="3" id="KW-1185">Reference proteome</keyword>
<feature type="compositionally biased region" description="Basic and acidic residues" evidence="1">
    <location>
        <begin position="78"/>
        <end position="90"/>
    </location>
</feature>
<evidence type="ECO:0000313" key="2">
    <source>
        <dbReference type="EMBL" id="KIM56416.1"/>
    </source>
</evidence>